<protein>
    <submittedName>
        <fullName evidence="1">N-acetyltransferase</fullName>
    </submittedName>
</protein>
<gene>
    <name evidence="1" type="ORF">Q4F26_00855</name>
</gene>
<evidence type="ECO:0000313" key="2">
    <source>
        <dbReference type="Proteomes" id="UP001171751"/>
    </source>
</evidence>
<evidence type="ECO:0000313" key="1">
    <source>
        <dbReference type="EMBL" id="MDO5456869.1"/>
    </source>
</evidence>
<organism evidence="1 2">
    <name type="scientific">Atopococcus tabaci</name>
    <dbReference type="NCBI Taxonomy" id="269774"/>
    <lineage>
        <taxon>Bacteria</taxon>
        <taxon>Bacillati</taxon>
        <taxon>Bacillota</taxon>
        <taxon>Bacilli</taxon>
        <taxon>Lactobacillales</taxon>
        <taxon>Carnobacteriaceae</taxon>
        <taxon>Atopococcus</taxon>
    </lineage>
</organism>
<dbReference type="AlphaFoldDB" id="A0AA43RLU0"/>
<reference evidence="1" key="1">
    <citation type="submission" date="2023-07" db="EMBL/GenBank/DDBJ databases">
        <title>Between Cages and Wild: Unraveling the Impact of Captivity on Animal Microbiomes and Antimicrobial Resistance.</title>
        <authorList>
            <person name="Schmartz G.P."/>
            <person name="Rehner J."/>
            <person name="Schuff M.J."/>
            <person name="Becker S.L."/>
            <person name="Kravczyk M."/>
            <person name="Gurevich A."/>
            <person name="Francke R."/>
            <person name="Mueller R."/>
            <person name="Keller V."/>
            <person name="Keller A."/>
        </authorList>
    </citation>
    <scope>NUCLEOTIDE SEQUENCE</scope>
    <source>
        <strain evidence="1">S39M_St_73</strain>
    </source>
</reference>
<comment type="caution">
    <text evidence="1">The sequence shown here is derived from an EMBL/GenBank/DDBJ whole genome shotgun (WGS) entry which is preliminary data.</text>
</comment>
<accession>A0AA43RLU0</accession>
<keyword evidence="2" id="KW-1185">Reference proteome</keyword>
<dbReference type="EMBL" id="JAUNQW010000002">
    <property type="protein sequence ID" value="MDO5456869.1"/>
    <property type="molecule type" value="Genomic_DNA"/>
</dbReference>
<proteinExistence type="predicted"/>
<sequence length="124" mass="14439">MLTQTKTDSSNKIAMGLLSYSAACQSTQDILDTLQWYDQDDHRRLYLYRENMTSDYIGLLGIEETEDELILIRVATLNPSYRDEGYLLKMLDDLQDLYREQIITSTLATKDFVLEWRQSRVADG</sequence>
<dbReference type="Proteomes" id="UP001171751">
    <property type="component" value="Unassembled WGS sequence"/>
</dbReference>
<name>A0AA43RLU0_9LACT</name>